<evidence type="ECO:0000313" key="4">
    <source>
        <dbReference type="Proteomes" id="UP001500016"/>
    </source>
</evidence>
<reference evidence="4" key="1">
    <citation type="journal article" date="2019" name="Int. J. Syst. Evol. Microbiol.">
        <title>The Global Catalogue of Microorganisms (GCM) 10K type strain sequencing project: providing services to taxonomists for standard genome sequencing and annotation.</title>
        <authorList>
            <consortium name="The Broad Institute Genomics Platform"/>
            <consortium name="The Broad Institute Genome Sequencing Center for Infectious Disease"/>
            <person name="Wu L."/>
            <person name="Ma J."/>
        </authorList>
    </citation>
    <scope>NUCLEOTIDE SEQUENCE [LARGE SCALE GENOMIC DNA]</scope>
    <source>
        <strain evidence="4">JCM 15478</strain>
    </source>
</reference>
<evidence type="ECO:0000313" key="3">
    <source>
        <dbReference type="EMBL" id="GAA2087158.1"/>
    </source>
</evidence>
<dbReference type="PROSITE" id="PS51704">
    <property type="entry name" value="GP_PDE"/>
    <property type="match status" value="1"/>
</dbReference>
<keyword evidence="4" id="KW-1185">Reference proteome</keyword>
<dbReference type="Pfam" id="PF03009">
    <property type="entry name" value="GDPD"/>
    <property type="match status" value="1"/>
</dbReference>
<dbReference type="InterPro" id="IPR030395">
    <property type="entry name" value="GP_PDE_dom"/>
</dbReference>
<feature type="domain" description="GP-PDE" evidence="2">
    <location>
        <begin position="48"/>
        <end position="280"/>
    </location>
</feature>
<evidence type="ECO:0000256" key="1">
    <source>
        <dbReference type="SAM" id="SignalP"/>
    </source>
</evidence>
<dbReference type="PANTHER" id="PTHR46211">
    <property type="entry name" value="GLYCEROPHOSPHORYL DIESTER PHOSPHODIESTERASE"/>
    <property type="match status" value="1"/>
</dbReference>
<dbReference type="InterPro" id="IPR017946">
    <property type="entry name" value="PLC-like_Pdiesterase_TIM-brl"/>
</dbReference>
<feature type="signal peptide" evidence="1">
    <location>
        <begin position="1"/>
        <end position="26"/>
    </location>
</feature>
<accession>A0ABP5HXI3</accession>
<feature type="chain" id="PRO_5046690048" description="GP-PDE domain-containing protein" evidence="1">
    <location>
        <begin position="27"/>
        <end position="288"/>
    </location>
</feature>
<dbReference type="EMBL" id="BAAAPE010000013">
    <property type="protein sequence ID" value="GAA2087158.1"/>
    <property type="molecule type" value="Genomic_DNA"/>
</dbReference>
<sequence>MVGMVTKAILVSLVTLATAASSTAVATAVPTDPSSSDSATGAEALPKVVYTAHRGGALEVPENSMSGLTATFERGHAPVLDIDIRMLKDGTLVAMHDATLDRTTDSHGPVRALTLREWRKVRIQPSPVLSGRWPPEPPPTLREILDRFGGRTPLMLELKDPKGLDRLTTMLRSRKLTRSVYLNTNRLRLAVRAHRRGLLTAVWRSARQLPGDHPERWTRNVNILSVDHETPAPHIRRALRSGIHHIWAHTVNTPADRDRMLKHGVRGIVTDVPSLLGSRPAVRHPAAP</sequence>
<comment type="caution">
    <text evidence="3">The sequence shown here is derived from an EMBL/GenBank/DDBJ whole genome shotgun (WGS) entry which is preliminary data.</text>
</comment>
<dbReference type="PANTHER" id="PTHR46211:SF14">
    <property type="entry name" value="GLYCEROPHOSPHODIESTER PHOSPHODIESTERASE"/>
    <property type="match status" value="1"/>
</dbReference>
<proteinExistence type="predicted"/>
<dbReference type="SUPFAM" id="SSF51695">
    <property type="entry name" value="PLC-like phosphodiesterases"/>
    <property type="match status" value="1"/>
</dbReference>
<organism evidence="3 4">
    <name type="scientific">Streptomyces albiaxialis</name>
    <dbReference type="NCBI Taxonomy" id="329523"/>
    <lineage>
        <taxon>Bacteria</taxon>
        <taxon>Bacillati</taxon>
        <taxon>Actinomycetota</taxon>
        <taxon>Actinomycetes</taxon>
        <taxon>Kitasatosporales</taxon>
        <taxon>Streptomycetaceae</taxon>
        <taxon>Streptomyces</taxon>
    </lineage>
</organism>
<protein>
    <recommendedName>
        <fullName evidence="2">GP-PDE domain-containing protein</fullName>
    </recommendedName>
</protein>
<gene>
    <name evidence="3" type="ORF">GCM10009801_49970</name>
</gene>
<dbReference type="Proteomes" id="UP001500016">
    <property type="component" value="Unassembled WGS sequence"/>
</dbReference>
<keyword evidence="1" id="KW-0732">Signal</keyword>
<evidence type="ECO:0000259" key="2">
    <source>
        <dbReference type="PROSITE" id="PS51704"/>
    </source>
</evidence>
<dbReference type="Gene3D" id="3.20.20.190">
    <property type="entry name" value="Phosphatidylinositol (PI) phosphodiesterase"/>
    <property type="match status" value="1"/>
</dbReference>
<name>A0ABP5HXI3_9ACTN</name>